<evidence type="ECO:0000313" key="2">
    <source>
        <dbReference type="Proteomes" id="UP001163321"/>
    </source>
</evidence>
<reference evidence="1 2" key="1">
    <citation type="journal article" date="2022" name="bioRxiv">
        <title>The genome of the oomycete Peronosclerospora sorghi, a cosmopolitan pathogen of maize and sorghum, is inflated with dispersed pseudogenes.</title>
        <authorList>
            <person name="Fletcher K."/>
            <person name="Martin F."/>
            <person name="Isakeit T."/>
            <person name="Cavanaugh K."/>
            <person name="Magill C."/>
            <person name="Michelmore R."/>
        </authorList>
    </citation>
    <scope>NUCLEOTIDE SEQUENCE [LARGE SCALE GENOMIC DNA]</scope>
    <source>
        <strain evidence="1">P6</strain>
    </source>
</reference>
<proteinExistence type="predicted"/>
<protein>
    <submittedName>
        <fullName evidence="1">Uncharacterized protein</fullName>
    </submittedName>
</protein>
<evidence type="ECO:0000313" key="1">
    <source>
        <dbReference type="EMBL" id="KAI9908224.1"/>
    </source>
</evidence>
<organism evidence="1 2">
    <name type="scientific">Peronosclerospora sorghi</name>
    <dbReference type="NCBI Taxonomy" id="230839"/>
    <lineage>
        <taxon>Eukaryota</taxon>
        <taxon>Sar</taxon>
        <taxon>Stramenopiles</taxon>
        <taxon>Oomycota</taxon>
        <taxon>Peronosporomycetes</taxon>
        <taxon>Peronosporales</taxon>
        <taxon>Peronosporaceae</taxon>
        <taxon>Peronosclerospora</taxon>
    </lineage>
</organism>
<dbReference type="Proteomes" id="UP001163321">
    <property type="component" value="Chromosome 8"/>
</dbReference>
<accession>A0ACC0VQL7</accession>
<dbReference type="EMBL" id="CM047587">
    <property type="protein sequence ID" value="KAI9908224.1"/>
    <property type="molecule type" value="Genomic_DNA"/>
</dbReference>
<gene>
    <name evidence="1" type="ORF">PsorP6_003885</name>
</gene>
<sequence>MSIFSLKFNVAPGDCSPSRNVVSKRKRRSLPASATASFEKARRTMFLATMIERLLPVCNILIARVDQFEIGMLGCRLAKQSTELRVAVKLRNCYTFLRPSPDWDAKSARTSWEDQSADPSKLGRKSLHFGSR</sequence>
<keyword evidence="2" id="KW-1185">Reference proteome</keyword>
<name>A0ACC0VQL7_9STRA</name>
<comment type="caution">
    <text evidence="1">The sequence shown here is derived from an EMBL/GenBank/DDBJ whole genome shotgun (WGS) entry which is preliminary data.</text>
</comment>